<feature type="compositionally biased region" description="Basic and acidic residues" evidence="23">
    <location>
        <begin position="9"/>
        <end position="26"/>
    </location>
</feature>
<proteinExistence type="inferred from homology"/>
<dbReference type="Proteomes" id="UP000265100">
    <property type="component" value="Chromosome 2"/>
</dbReference>
<keyword evidence="28" id="KW-1185">Reference proteome</keyword>
<dbReference type="SUPFAM" id="SSF81660">
    <property type="entry name" value="Metal cation-transporting ATPase, ATP-binding domain N"/>
    <property type="match status" value="1"/>
</dbReference>
<feature type="transmembrane region" description="Helical" evidence="22">
    <location>
        <begin position="873"/>
        <end position="891"/>
    </location>
</feature>
<dbReference type="EC" id="7.6.2.1" evidence="22"/>
<dbReference type="Pfam" id="PF13246">
    <property type="entry name" value="Cation_ATPase"/>
    <property type="match status" value="1"/>
</dbReference>
<evidence type="ECO:0000259" key="25">
    <source>
        <dbReference type="Pfam" id="PF16209"/>
    </source>
</evidence>
<comment type="subcellular location">
    <subcellularLocation>
        <location evidence="3">Cell membrane</location>
    </subcellularLocation>
    <subcellularLocation>
        <location evidence="4">Golgi apparatus</location>
    </subcellularLocation>
    <subcellularLocation>
        <location evidence="2 22">Membrane</location>
        <topology evidence="2 22">Multi-pass membrane protein</topology>
    </subcellularLocation>
</comment>
<feature type="binding site" evidence="20">
    <location>
        <position position="761"/>
    </location>
    <ligand>
        <name>ATP</name>
        <dbReference type="ChEBI" id="CHEBI:30616"/>
    </ligand>
</feature>
<dbReference type="FunFam" id="3.40.1110.10:FF:000010">
    <property type="entry name" value="Phospholipid-transporting ATPase"/>
    <property type="match status" value="1"/>
</dbReference>
<dbReference type="SUPFAM" id="SSF81653">
    <property type="entry name" value="Calcium ATPase, transduction domain A"/>
    <property type="match status" value="1"/>
</dbReference>
<dbReference type="InterPro" id="IPR044492">
    <property type="entry name" value="P_typ_ATPase_HD_dom"/>
</dbReference>
<keyword evidence="11 20" id="KW-0067">ATP-binding</keyword>
<dbReference type="GeneTree" id="ENSGT00940000157110"/>
<evidence type="ECO:0000256" key="23">
    <source>
        <dbReference type="SAM" id="MobiDB-lite"/>
    </source>
</evidence>
<evidence type="ECO:0000256" key="11">
    <source>
        <dbReference type="ARBA" id="ARBA00022840"/>
    </source>
</evidence>
<evidence type="ECO:0000256" key="8">
    <source>
        <dbReference type="ARBA" id="ARBA00022692"/>
    </source>
</evidence>
<dbReference type="CDD" id="cd02073">
    <property type="entry name" value="P-type_ATPase_APLT_Dnf-like"/>
    <property type="match status" value="1"/>
</dbReference>
<dbReference type="Gene3D" id="2.70.150.10">
    <property type="entry name" value="Calcium-transporting ATPase, cytoplasmic transduction domain A"/>
    <property type="match status" value="1"/>
</dbReference>
<evidence type="ECO:0000256" key="6">
    <source>
        <dbReference type="ARBA" id="ARBA00022475"/>
    </source>
</evidence>
<dbReference type="PANTHER" id="PTHR24092:SF221">
    <property type="entry name" value="PHOSPHOLIPID-TRANSPORTING ATPASE IA"/>
    <property type="match status" value="1"/>
</dbReference>
<feature type="binding site" evidence="21">
    <location>
        <position position="781"/>
    </location>
    <ligand>
        <name>Mg(2+)</name>
        <dbReference type="ChEBI" id="CHEBI:18420"/>
    </ligand>
</feature>
<feature type="domain" description="P-type ATPase C-terminal" evidence="26">
    <location>
        <begin position="807"/>
        <end position="1022"/>
    </location>
</feature>
<dbReference type="SFLD" id="SFLDS00003">
    <property type="entry name" value="Haloacid_Dehalogenase"/>
    <property type="match status" value="1"/>
</dbReference>
<evidence type="ECO:0000256" key="20">
    <source>
        <dbReference type="PIRSR" id="PIRSR606539-2"/>
    </source>
</evidence>
<keyword evidence="6" id="KW-1003">Cell membrane</keyword>
<dbReference type="GO" id="GO:0000287">
    <property type="term" value="F:magnesium ion binding"/>
    <property type="evidence" value="ECO:0007669"/>
    <property type="project" value="UniProtKB-UniRule"/>
</dbReference>
<accession>A0AAX7UF84</accession>
<evidence type="ECO:0000256" key="16">
    <source>
        <dbReference type="ARBA" id="ARBA00023136"/>
    </source>
</evidence>
<reference evidence="27 28" key="1">
    <citation type="submission" date="2018-05" db="EMBL/GenBank/DDBJ databases">
        <authorList>
            <person name="Datahose"/>
        </authorList>
    </citation>
    <scope>NUCLEOTIDE SEQUENCE</scope>
</reference>
<evidence type="ECO:0000256" key="7">
    <source>
        <dbReference type="ARBA" id="ARBA00022553"/>
    </source>
</evidence>
<dbReference type="InterPro" id="IPR023299">
    <property type="entry name" value="ATPase_P-typ_cyto_dom_N"/>
</dbReference>
<feature type="binding site" evidence="20">
    <location>
        <position position="667"/>
    </location>
    <ligand>
        <name>ATP</name>
        <dbReference type="ChEBI" id="CHEBI:30616"/>
    </ligand>
</feature>
<dbReference type="FunFam" id="2.70.150.10:FF:000021">
    <property type="entry name" value="Phospholipid-transporting ATPase"/>
    <property type="match status" value="1"/>
</dbReference>
<feature type="binding site" evidence="20">
    <location>
        <position position="411"/>
    </location>
    <ligand>
        <name>ATP</name>
        <dbReference type="ChEBI" id="CHEBI:30616"/>
    </ligand>
</feature>
<feature type="transmembrane region" description="Helical" evidence="22">
    <location>
        <begin position="920"/>
        <end position="937"/>
    </location>
</feature>
<dbReference type="PRINTS" id="PR00119">
    <property type="entry name" value="CATATPASE"/>
</dbReference>
<evidence type="ECO:0000256" key="15">
    <source>
        <dbReference type="ARBA" id="ARBA00023034"/>
    </source>
</evidence>
<dbReference type="GO" id="GO:0005524">
    <property type="term" value="F:ATP binding"/>
    <property type="evidence" value="ECO:0007669"/>
    <property type="project" value="UniProtKB-UniRule"/>
</dbReference>
<keyword evidence="12 21" id="KW-0460">Magnesium</keyword>
<dbReference type="InterPro" id="IPR023214">
    <property type="entry name" value="HAD_sf"/>
</dbReference>
<feature type="transmembrane region" description="Helical" evidence="22">
    <location>
        <begin position="296"/>
        <end position="319"/>
    </location>
</feature>
<keyword evidence="16 22" id="KW-0472">Membrane</keyword>
<evidence type="ECO:0000256" key="18">
    <source>
        <dbReference type="ARBA" id="ARBA00051303"/>
    </source>
</evidence>
<comment type="catalytic activity">
    <reaction evidence="18">
        <text>a 1,2-diacyl-sn-glycero-3-phospho-L-serine(out) + ATP + H2O = a 1,2-diacyl-sn-glycero-3-phospho-L-serine(in) + ADP + phosphate + H(+)</text>
        <dbReference type="Rhea" id="RHEA:38567"/>
        <dbReference type="ChEBI" id="CHEBI:15377"/>
        <dbReference type="ChEBI" id="CHEBI:15378"/>
        <dbReference type="ChEBI" id="CHEBI:30616"/>
        <dbReference type="ChEBI" id="CHEBI:43474"/>
        <dbReference type="ChEBI" id="CHEBI:57262"/>
        <dbReference type="ChEBI" id="CHEBI:456216"/>
    </reaction>
    <physiologicalReaction direction="left-to-right" evidence="18">
        <dbReference type="Rhea" id="RHEA:38568"/>
    </physiologicalReaction>
</comment>
<keyword evidence="7" id="KW-0597">Phosphoprotein</keyword>
<dbReference type="Pfam" id="PF00122">
    <property type="entry name" value="E1-E2_ATPase"/>
    <property type="match status" value="1"/>
</dbReference>
<evidence type="ECO:0000256" key="2">
    <source>
        <dbReference type="ARBA" id="ARBA00004141"/>
    </source>
</evidence>
<dbReference type="NCBIfam" id="TIGR01494">
    <property type="entry name" value="ATPase_P-type"/>
    <property type="match status" value="3"/>
</dbReference>
<dbReference type="GO" id="GO:0005886">
    <property type="term" value="C:plasma membrane"/>
    <property type="evidence" value="ECO:0007669"/>
    <property type="project" value="UniProtKB-SubCell"/>
</dbReference>
<evidence type="ECO:0000256" key="22">
    <source>
        <dbReference type="RuleBase" id="RU362033"/>
    </source>
</evidence>
<feature type="binding site" evidence="20">
    <location>
        <position position="409"/>
    </location>
    <ligand>
        <name>ATP</name>
        <dbReference type="ChEBI" id="CHEBI:30616"/>
    </ligand>
</feature>
<evidence type="ECO:0000256" key="13">
    <source>
        <dbReference type="ARBA" id="ARBA00022967"/>
    </source>
</evidence>
<comment type="cofactor">
    <cofactor evidence="1 21">
        <name>Mg(2+)</name>
        <dbReference type="ChEBI" id="CHEBI:18420"/>
    </cofactor>
</comment>
<dbReference type="GO" id="GO:0005802">
    <property type="term" value="C:trans-Golgi network"/>
    <property type="evidence" value="ECO:0007669"/>
    <property type="project" value="TreeGrafter"/>
</dbReference>
<evidence type="ECO:0000256" key="4">
    <source>
        <dbReference type="ARBA" id="ARBA00004555"/>
    </source>
</evidence>
<evidence type="ECO:0000259" key="26">
    <source>
        <dbReference type="Pfam" id="PF16212"/>
    </source>
</evidence>
<feature type="transmembrane region" description="Helical" evidence="22">
    <location>
        <begin position="339"/>
        <end position="363"/>
    </location>
</feature>
<keyword evidence="8 22" id="KW-0812">Transmembrane</keyword>
<keyword evidence="15" id="KW-0333">Golgi apparatus</keyword>
<dbReference type="PROSITE" id="PS00154">
    <property type="entry name" value="ATPASE_E1_E2"/>
    <property type="match status" value="1"/>
</dbReference>
<evidence type="ECO:0000256" key="3">
    <source>
        <dbReference type="ARBA" id="ARBA00004236"/>
    </source>
</evidence>
<dbReference type="SUPFAM" id="SSF81665">
    <property type="entry name" value="Calcium ATPase, transmembrane domain M"/>
    <property type="match status" value="1"/>
</dbReference>
<feature type="binding site" evidence="20">
    <location>
        <position position="665"/>
    </location>
    <ligand>
        <name>ATP</name>
        <dbReference type="ChEBI" id="CHEBI:30616"/>
    </ligand>
</feature>
<feature type="binding site" evidence="21">
    <location>
        <position position="411"/>
    </location>
    <ligand>
        <name>Mg(2+)</name>
        <dbReference type="ChEBI" id="CHEBI:18420"/>
    </ligand>
</feature>
<evidence type="ECO:0000256" key="1">
    <source>
        <dbReference type="ARBA" id="ARBA00001946"/>
    </source>
</evidence>
<dbReference type="InterPro" id="IPR008250">
    <property type="entry name" value="ATPase_P-typ_transduc_dom_A_sf"/>
</dbReference>
<evidence type="ECO:0000313" key="28">
    <source>
        <dbReference type="Proteomes" id="UP000265100"/>
    </source>
</evidence>
<reference evidence="27" key="3">
    <citation type="submission" date="2025-08" db="UniProtKB">
        <authorList>
            <consortium name="Ensembl"/>
        </authorList>
    </citation>
    <scope>IDENTIFICATION</scope>
</reference>
<feature type="active site" description="4-aspartylphosphate intermediate" evidence="19">
    <location>
        <position position="409"/>
    </location>
</feature>
<dbReference type="Pfam" id="PF16212">
    <property type="entry name" value="PhoLip_ATPase_C"/>
    <property type="match status" value="1"/>
</dbReference>
<feature type="binding site" evidence="21">
    <location>
        <position position="409"/>
    </location>
    <ligand>
        <name>Mg(2+)</name>
        <dbReference type="ChEBI" id="CHEBI:18420"/>
    </ligand>
</feature>
<keyword evidence="10 20" id="KW-0547">Nucleotide-binding</keyword>
<dbReference type="Ensembl" id="ENSACLT00000074772.1">
    <property type="protein sequence ID" value="ENSACLP00000068004.1"/>
    <property type="gene ID" value="ENSACLG00000003204.2"/>
</dbReference>
<dbReference type="SFLD" id="SFLDF00027">
    <property type="entry name" value="p-type_atpase"/>
    <property type="match status" value="1"/>
</dbReference>
<dbReference type="InterPro" id="IPR059000">
    <property type="entry name" value="ATPase_P-type_domA"/>
</dbReference>
<comment type="catalytic activity">
    <reaction evidence="17 22">
        <text>ATP + H2O + phospholipidSide 1 = ADP + phosphate + phospholipidSide 2.</text>
        <dbReference type="EC" id="7.6.2.1"/>
    </reaction>
</comment>
<dbReference type="InterPro" id="IPR032631">
    <property type="entry name" value="P-type_ATPase_N"/>
</dbReference>
<dbReference type="Gene3D" id="3.40.50.1000">
    <property type="entry name" value="HAD superfamily/HAD-like"/>
    <property type="match status" value="1"/>
</dbReference>
<evidence type="ECO:0000256" key="14">
    <source>
        <dbReference type="ARBA" id="ARBA00022989"/>
    </source>
</evidence>
<gene>
    <name evidence="27" type="primary">ATP8A1</name>
</gene>
<feature type="domain" description="P-type ATPase N-terminal" evidence="25">
    <location>
        <begin position="39"/>
        <end position="102"/>
    </location>
</feature>
<feature type="binding site" evidence="20">
    <location>
        <position position="785"/>
    </location>
    <ligand>
        <name>ATP</name>
        <dbReference type="ChEBI" id="CHEBI:30616"/>
    </ligand>
</feature>
<protein>
    <recommendedName>
        <fullName evidence="22">Phospholipid-transporting ATPase</fullName>
        <ecNumber evidence="22">7.6.2.1</ecNumber>
    </recommendedName>
</protein>
<feature type="region of interest" description="Disordered" evidence="23">
    <location>
        <begin position="1"/>
        <end position="29"/>
    </location>
</feature>
<reference evidence="27" key="4">
    <citation type="submission" date="2025-09" db="UniProtKB">
        <authorList>
            <consortium name="Ensembl"/>
        </authorList>
    </citation>
    <scope>IDENTIFICATION</scope>
</reference>
<dbReference type="InterPro" id="IPR023298">
    <property type="entry name" value="ATPase_P-typ_TM_dom_sf"/>
</dbReference>
<feature type="binding site" evidence="20">
    <location>
        <position position="666"/>
    </location>
    <ligand>
        <name>ATP</name>
        <dbReference type="ChEBI" id="CHEBI:30616"/>
    </ligand>
</feature>
<evidence type="ECO:0000313" key="27">
    <source>
        <dbReference type="Ensembl" id="ENSACLP00000068004.1"/>
    </source>
</evidence>
<evidence type="ECO:0000256" key="9">
    <source>
        <dbReference type="ARBA" id="ARBA00022723"/>
    </source>
</evidence>
<dbReference type="InterPro" id="IPR006539">
    <property type="entry name" value="P-type_ATPase_IV"/>
</dbReference>
<evidence type="ECO:0000256" key="21">
    <source>
        <dbReference type="PIRSR" id="PIRSR606539-3"/>
    </source>
</evidence>
<keyword evidence="9 21" id="KW-0479">Metal-binding</keyword>
<feature type="binding site" evidence="20">
    <location>
        <position position="491"/>
    </location>
    <ligand>
        <name>ATP</name>
        <dbReference type="ChEBI" id="CHEBI:30616"/>
    </ligand>
</feature>
<dbReference type="InterPro" id="IPR032630">
    <property type="entry name" value="P_typ_ATPase_c"/>
</dbReference>
<feature type="binding site" evidence="20">
    <location>
        <position position="529"/>
    </location>
    <ligand>
        <name>ATP</name>
        <dbReference type="ChEBI" id="CHEBI:30616"/>
    </ligand>
</feature>
<dbReference type="SUPFAM" id="SSF56784">
    <property type="entry name" value="HAD-like"/>
    <property type="match status" value="1"/>
</dbReference>
<evidence type="ECO:0000256" key="10">
    <source>
        <dbReference type="ARBA" id="ARBA00022741"/>
    </source>
</evidence>
<comment type="similarity">
    <text evidence="5 22">Belongs to the cation transport ATPase (P-type) (TC 3.A.3) family. Type IV subfamily.</text>
</comment>
<dbReference type="InterPro" id="IPR036412">
    <property type="entry name" value="HAD-like_sf"/>
</dbReference>
<dbReference type="InterPro" id="IPR001757">
    <property type="entry name" value="P_typ_ATPase"/>
</dbReference>
<dbReference type="Pfam" id="PF16209">
    <property type="entry name" value="PhoLip_ATPase_N"/>
    <property type="match status" value="1"/>
</dbReference>
<feature type="binding site" evidence="20">
    <location>
        <position position="784"/>
    </location>
    <ligand>
        <name>ATP</name>
        <dbReference type="ChEBI" id="CHEBI:30616"/>
    </ligand>
</feature>
<dbReference type="Gene3D" id="3.40.1110.10">
    <property type="entry name" value="Calcium-transporting ATPase, cytoplasmic domain N"/>
    <property type="match status" value="1"/>
</dbReference>
<feature type="binding site" evidence="20">
    <location>
        <position position="585"/>
    </location>
    <ligand>
        <name>ATP</name>
        <dbReference type="ChEBI" id="CHEBI:30616"/>
    </ligand>
</feature>
<evidence type="ECO:0000256" key="5">
    <source>
        <dbReference type="ARBA" id="ARBA00008109"/>
    </source>
</evidence>
<organism evidence="27 28">
    <name type="scientific">Astatotilapia calliptera</name>
    <name type="common">Eastern happy</name>
    <name type="synonym">Chromis callipterus</name>
    <dbReference type="NCBI Taxonomy" id="8154"/>
    <lineage>
        <taxon>Eukaryota</taxon>
        <taxon>Metazoa</taxon>
        <taxon>Chordata</taxon>
        <taxon>Craniata</taxon>
        <taxon>Vertebrata</taxon>
        <taxon>Euteleostomi</taxon>
        <taxon>Actinopterygii</taxon>
        <taxon>Neopterygii</taxon>
        <taxon>Teleostei</taxon>
        <taxon>Neoteleostei</taxon>
        <taxon>Acanthomorphata</taxon>
        <taxon>Ovalentaria</taxon>
        <taxon>Cichlomorphae</taxon>
        <taxon>Cichliformes</taxon>
        <taxon>Cichlidae</taxon>
        <taxon>African cichlids</taxon>
        <taxon>Pseudocrenilabrinae</taxon>
        <taxon>Haplochromini</taxon>
        <taxon>Astatotilapia</taxon>
    </lineage>
</organism>
<name>A0AAX7UF84_ASTCA</name>
<reference evidence="28" key="2">
    <citation type="submission" date="2023-03" db="EMBL/GenBank/DDBJ databases">
        <authorList>
            <consortium name="Wellcome Sanger Institute Data Sharing"/>
        </authorList>
    </citation>
    <scope>NUCLEOTIDE SEQUENCE [LARGE SCALE GENOMIC DNA]</scope>
</reference>
<dbReference type="GO" id="GO:0140326">
    <property type="term" value="F:ATPase-coupled intramembrane lipid transporter activity"/>
    <property type="evidence" value="ECO:0007669"/>
    <property type="project" value="UniProtKB-EC"/>
</dbReference>
<evidence type="ECO:0000256" key="17">
    <source>
        <dbReference type="ARBA" id="ARBA00034036"/>
    </source>
</evidence>
<feature type="domain" description="P-type ATPase A" evidence="24">
    <location>
        <begin position="131"/>
        <end position="194"/>
    </location>
</feature>
<dbReference type="FunFam" id="3.40.50.1000:FF:000010">
    <property type="entry name" value="Phospholipid-transporting ATPase"/>
    <property type="match status" value="1"/>
</dbReference>
<dbReference type="GO" id="GO:0016887">
    <property type="term" value="F:ATP hydrolysis activity"/>
    <property type="evidence" value="ECO:0007669"/>
    <property type="project" value="InterPro"/>
</dbReference>
<sequence length="1132" mass="127499">MPPVQRTMSDLRTRAEGYEKTEDASEKTSLADQEDARLIYLNQPQFTKFCSNRVSTAKYNVLTFLPRFLYSQFRRAANAFFLFIALLQQIPDVSPTGRWTTLVPLLFILVVAAVKEIIEDLKRHNADSVVNKKECQVLRNGAWEIVHWEKVAVGEVIRAANGDHLPADLVILSSSEPQGMCYIETSNLDGETNLKIRQGLQVTADIKEIDSLMRLSGRMECESPNRHLYEFVGNIRLDGHSTVPLGPDQILLRGAQLRNTQWIHGVVVYTGHDTKLMQNSTRPPLKLSNVERITNFQILVLFGCLLAISLVCSIGQTIWKGQYGNDAWYMDLNYGGAANFGLNFLTFIILFNNLIPISLLVTLEVIKFTQAFFINWDTDMLYEPTNTPAMARTSNLNEELGQVKYIFSDKTGTLTCNVMQFKKCTIAGVAYGTHSSDEAGFNDPSLLENLQSNHPTAAVILEFMTMMAICHTAVPERMDGKIIYQAASPDEGALVRAAQNLGFVFSGRTPDSVIVGTEERYELLHVLEFTSARKRMSVIMRTPSGKIRLYCKGADTVIYDRLADSSRYKEITLKHLEQFATEGLRTLCFAVADISESSYQQWLEIHHRACTSLQNRALKLEESYELIEKNLQLLGATAIEDKLQDKVPETIETLMKADIKIWILTGDKQETAINIGHSCKLLTKNMGMIVINEDTLDRTRETLSHHCGMLGDSLYKENDFALIIDGKTLKYALTFGVRQYFLDLALSCKAVICCRVSPLQKSEVVEMVKKQVKVITLAIGDGANDVGMIQTAHVGVGISGNEGLQAANSSDYSIAQFKYLKNLLLVHGAWNYNRVAKCILYCFYKNIVLYIIEIWFAFVNGFSGQILFERWCIGLYNVIFTALPPLTLGIFERSCRKENMLKYPELYKTSQNAMGFNTKVFWAHCLNGLFHSVILFWFPLKAFQHDTVFGNGRTPDYLLLGNMVYTVSAPVFFPGSFSHIAIWGSIGLWVVFFAIYSSLWPLIPLAPDMSGEVNTHAGSVVFRHLLYDSGFTNLCFIYSVKKAFFKTLVDEVQELEALSKDPGAVVHGKSLTERAQLLKNVFKKSTVSLYRSDSMQQNLLHGYAFSQDENGVVSQSEVIRAYDTTKQRTNTW</sequence>
<feature type="binding site" evidence="20">
    <location>
        <position position="552"/>
    </location>
    <ligand>
        <name>ATP</name>
        <dbReference type="ChEBI" id="CHEBI:30616"/>
    </ligand>
</feature>
<feature type="binding site" evidence="21">
    <location>
        <position position="785"/>
    </location>
    <ligand>
        <name>Mg(2+)</name>
        <dbReference type="ChEBI" id="CHEBI:18420"/>
    </ligand>
</feature>
<feature type="transmembrane region" description="Helical" evidence="22">
    <location>
        <begin position="847"/>
        <end position="867"/>
    </location>
</feature>
<evidence type="ECO:0000256" key="19">
    <source>
        <dbReference type="PIRSR" id="PIRSR606539-1"/>
    </source>
</evidence>
<evidence type="ECO:0000259" key="24">
    <source>
        <dbReference type="Pfam" id="PF00122"/>
    </source>
</evidence>
<dbReference type="GO" id="GO:0045332">
    <property type="term" value="P:phospholipid translocation"/>
    <property type="evidence" value="ECO:0007669"/>
    <property type="project" value="TreeGrafter"/>
</dbReference>
<dbReference type="InterPro" id="IPR018303">
    <property type="entry name" value="ATPase_P-typ_P_site"/>
</dbReference>
<dbReference type="AlphaFoldDB" id="A0AAX7UF84"/>
<dbReference type="PANTHER" id="PTHR24092">
    <property type="entry name" value="PROBABLE PHOSPHOLIPID-TRANSPORTING ATPASE"/>
    <property type="match status" value="1"/>
</dbReference>
<evidence type="ECO:0000256" key="12">
    <source>
        <dbReference type="ARBA" id="ARBA00022842"/>
    </source>
</evidence>
<dbReference type="NCBIfam" id="TIGR01652">
    <property type="entry name" value="ATPase-Plipid"/>
    <property type="match status" value="1"/>
</dbReference>
<keyword evidence="13 22" id="KW-1278">Translocase</keyword>
<dbReference type="SFLD" id="SFLDG00002">
    <property type="entry name" value="C1.7:_P-type_atpase_like"/>
    <property type="match status" value="1"/>
</dbReference>
<keyword evidence="14 22" id="KW-1133">Transmembrane helix</keyword>
<feature type="binding site" evidence="20">
    <location>
        <position position="755"/>
    </location>
    <ligand>
        <name>ATP</name>
        <dbReference type="ChEBI" id="CHEBI:30616"/>
    </ligand>
</feature>
<feature type="binding site" evidence="20">
    <location>
        <position position="410"/>
    </location>
    <ligand>
        <name>ATP</name>
        <dbReference type="ChEBI" id="CHEBI:30616"/>
    </ligand>
</feature>
<feature type="transmembrane region" description="Helical" evidence="22">
    <location>
        <begin position="980"/>
        <end position="1003"/>
    </location>
</feature>